<dbReference type="PANTHER" id="PTHR42678">
    <property type="entry name" value="AMIDASE"/>
    <property type="match status" value="1"/>
</dbReference>
<accession>A0A934I659</accession>
<dbReference type="SUPFAM" id="SSF75304">
    <property type="entry name" value="Amidase signature (AS) enzymes"/>
    <property type="match status" value="1"/>
</dbReference>
<dbReference type="PANTHER" id="PTHR42678:SF34">
    <property type="entry name" value="OS04G0183300 PROTEIN"/>
    <property type="match status" value="1"/>
</dbReference>
<sequence length="521" mass="54812">MRTITRVVTSIVAIGVIAVGGVITYNNLSSRDGSLHRRVDGDFTLDEEVNTYAGQTEIDYAPYDAILADLSPERRHQISVAFEGRDLAGRAQARRELGVTNTEALAYYVANMRESNSYYRSVLQLDPEAITVAAKLDAGGVGPSEGQPLRGAIVLVKGNIAVAGLPNDAGSRALHSAVAETDSPLVAQLREAGAIVAGRANLSELANFLTVDNPNGFSAVGGQTLDARDPLNRDPHGSSTGSATAIALDYADLTFGTETQGSVIAPAVAAGVYGARAGWGECDISGIVPIDDRVDSPGVFGRSAADLAIGFRSACGIEPVVPSDTELTVIGMGLDPILVAALERARITVVEPTPELEESIEELKEVPFMDALVAGVGPSMETYFAANASGRISNLHDLVEYYRQHPEAAPYGLTLIEAGLTPPMSFGESDEVLDRGREIVRRIREQMEDQGAVALVGRSEGLPQITTGGSARATVPLIPVTQNLAVDVFGKYAVTIETANGDTSAVVEIARRVEAARPFDG</sequence>
<evidence type="ECO:0000259" key="2">
    <source>
        <dbReference type="Pfam" id="PF01425"/>
    </source>
</evidence>
<dbReference type="Pfam" id="PF01425">
    <property type="entry name" value="Amidase"/>
    <property type="match status" value="1"/>
</dbReference>
<dbReference type="RefSeq" id="WP_198738092.1">
    <property type="nucleotide sequence ID" value="NZ_JAEIOS010000011.1"/>
</dbReference>
<reference evidence="3" key="1">
    <citation type="submission" date="2020-12" db="EMBL/GenBank/DDBJ databases">
        <title>Genome public.</title>
        <authorList>
            <person name="Sun Q."/>
        </authorList>
    </citation>
    <scope>NUCLEOTIDE SEQUENCE</scope>
    <source>
        <strain evidence="3">CCM 8863</strain>
    </source>
</reference>
<keyword evidence="4" id="KW-1185">Reference proteome</keyword>
<organism evidence="3 4">
    <name type="scientific">Corynebacterium meridianum</name>
    <dbReference type="NCBI Taxonomy" id="2765363"/>
    <lineage>
        <taxon>Bacteria</taxon>
        <taxon>Bacillati</taxon>
        <taxon>Actinomycetota</taxon>
        <taxon>Actinomycetes</taxon>
        <taxon>Mycobacteriales</taxon>
        <taxon>Corynebacteriaceae</taxon>
        <taxon>Corynebacterium</taxon>
    </lineage>
</organism>
<feature type="transmembrane region" description="Helical" evidence="1">
    <location>
        <begin position="7"/>
        <end position="28"/>
    </location>
</feature>
<dbReference type="AlphaFoldDB" id="A0A934I659"/>
<protein>
    <recommendedName>
        <fullName evidence="2">Amidase domain-containing protein</fullName>
    </recommendedName>
</protein>
<dbReference type="Proteomes" id="UP000645966">
    <property type="component" value="Unassembled WGS sequence"/>
</dbReference>
<dbReference type="InterPro" id="IPR036928">
    <property type="entry name" value="AS_sf"/>
</dbReference>
<name>A0A934I659_9CORY</name>
<gene>
    <name evidence="3" type="ORF">JDV75_04780</name>
</gene>
<dbReference type="InterPro" id="IPR023631">
    <property type="entry name" value="Amidase_dom"/>
</dbReference>
<keyword evidence="1" id="KW-1133">Transmembrane helix</keyword>
<feature type="domain" description="Amidase" evidence="2">
    <location>
        <begin position="103"/>
        <end position="354"/>
    </location>
</feature>
<evidence type="ECO:0000313" key="3">
    <source>
        <dbReference type="EMBL" id="MBI8989072.1"/>
    </source>
</evidence>
<dbReference type="EMBL" id="JAEIOS010000011">
    <property type="protein sequence ID" value="MBI8989072.1"/>
    <property type="molecule type" value="Genomic_DNA"/>
</dbReference>
<keyword evidence="1" id="KW-0472">Membrane</keyword>
<comment type="caution">
    <text evidence="3">The sequence shown here is derived from an EMBL/GenBank/DDBJ whole genome shotgun (WGS) entry which is preliminary data.</text>
</comment>
<dbReference type="Gene3D" id="3.90.1300.10">
    <property type="entry name" value="Amidase signature (AS) domain"/>
    <property type="match status" value="2"/>
</dbReference>
<evidence type="ECO:0000256" key="1">
    <source>
        <dbReference type="SAM" id="Phobius"/>
    </source>
</evidence>
<evidence type="ECO:0000313" key="4">
    <source>
        <dbReference type="Proteomes" id="UP000645966"/>
    </source>
</evidence>
<proteinExistence type="predicted"/>
<keyword evidence="1" id="KW-0812">Transmembrane</keyword>